<proteinExistence type="predicted"/>
<dbReference type="EMBL" id="KV923190">
    <property type="protein sequence ID" value="PIN88196.1"/>
    <property type="molecule type" value="Genomic_DNA"/>
</dbReference>
<accession>A0A2G9NAU5</accession>
<keyword evidence="3" id="KW-1185">Reference proteome</keyword>
<evidence type="ECO:0000313" key="3">
    <source>
        <dbReference type="Proteomes" id="UP000228934"/>
    </source>
</evidence>
<feature type="compositionally biased region" description="Basic and acidic residues" evidence="1">
    <location>
        <begin position="90"/>
        <end position="101"/>
    </location>
</feature>
<feature type="compositionally biased region" description="Basic and acidic residues" evidence="1">
    <location>
        <begin position="50"/>
        <end position="70"/>
    </location>
</feature>
<evidence type="ECO:0000313" key="2">
    <source>
        <dbReference type="EMBL" id="PIN88196.1"/>
    </source>
</evidence>
<gene>
    <name evidence="2" type="ORF">AB205_0216680</name>
</gene>
<dbReference type="Proteomes" id="UP000228934">
    <property type="component" value="Unassembled WGS sequence"/>
</dbReference>
<organism evidence="2 3">
    <name type="scientific">Aquarana catesbeiana</name>
    <name type="common">American bullfrog</name>
    <name type="synonym">Rana catesbeiana</name>
    <dbReference type="NCBI Taxonomy" id="8400"/>
    <lineage>
        <taxon>Eukaryota</taxon>
        <taxon>Metazoa</taxon>
        <taxon>Chordata</taxon>
        <taxon>Craniata</taxon>
        <taxon>Vertebrata</taxon>
        <taxon>Euteleostomi</taxon>
        <taxon>Amphibia</taxon>
        <taxon>Batrachia</taxon>
        <taxon>Anura</taxon>
        <taxon>Neobatrachia</taxon>
        <taxon>Ranoidea</taxon>
        <taxon>Ranidae</taxon>
        <taxon>Aquarana</taxon>
    </lineage>
</organism>
<reference evidence="3" key="1">
    <citation type="journal article" date="2017" name="Nat. Commun.">
        <title>The North American bullfrog draft genome provides insight into hormonal regulation of long noncoding RNA.</title>
        <authorList>
            <person name="Hammond S.A."/>
            <person name="Warren R.L."/>
            <person name="Vandervalk B.P."/>
            <person name="Kucuk E."/>
            <person name="Khan H."/>
            <person name="Gibb E.A."/>
            <person name="Pandoh P."/>
            <person name="Kirk H."/>
            <person name="Zhao Y."/>
            <person name="Jones M."/>
            <person name="Mungall A.J."/>
            <person name="Coope R."/>
            <person name="Pleasance S."/>
            <person name="Moore R.A."/>
            <person name="Holt R.A."/>
            <person name="Round J.M."/>
            <person name="Ohora S."/>
            <person name="Walle B.V."/>
            <person name="Veldhoen N."/>
            <person name="Helbing C.C."/>
            <person name="Birol I."/>
        </authorList>
    </citation>
    <scope>NUCLEOTIDE SEQUENCE [LARGE SCALE GENOMIC DNA]</scope>
</reference>
<evidence type="ECO:0000256" key="1">
    <source>
        <dbReference type="SAM" id="MobiDB-lite"/>
    </source>
</evidence>
<protein>
    <submittedName>
        <fullName evidence="2">Uncharacterized protein</fullName>
    </submittedName>
</protein>
<feature type="region of interest" description="Disordered" evidence="1">
    <location>
        <begin position="1"/>
        <end position="101"/>
    </location>
</feature>
<name>A0A2G9NAU5_AQUCT</name>
<dbReference type="AlphaFoldDB" id="A0A2G9NAU5"/>
<sequence length="101" mass="11558">MPHGSPIMSPCVKGGRGHQWPRPPLFKNHQKRRSVTQREPPSMPAWMRSGSEKKGLNEEGKKTPRKKMLDENTGAGSRGLEEEQEEEEDGGRNRRNIEEIR</sequence>